<dbReference type="SUPFAM" id="SSF53901">
    <property type="entry name" value="Thiolase-like"/>
    <property type="match status" value="1"/>
</dbReference>
<dbReference type="Proteomes" id="UP000518300">
    <property type="component" value="Unassembled WGS sequence"/>
</dbReference>
<dbReference type="EMBL" id="JABBJJ010000008">
    <property type="protein sequence ID" value="NMO13801.1"/>
    <property type="molecule type" value="Genomic_DNA"/>
</dbReference>
<reference evidence="1 2" key="1">
    <citation type="submission" date="2020-04" db="EMBL/GenBank/DDBJ databases">
        <title>Draft genome of Pyxidicoccus fallax type strain.</title>
        <authorList>
            <person name="Whitworth D.E."/>
        </authorList>
    </citation>
    <scope>NUCLEOTIDE SEQUENCE [LARGE SCALE GENOMIC DNA]</scope>
    <source>
        <strain evidence="1 2">DSM 14698</strain>
    </source>
</reference>
<evidence type="ECO:0008006" key="3">
    <source>
        <dbReference type="Google" id="ProtNLM"/>
    </source>
</evidence>
<evidence type="ECO:0000313" key="2">
    <source>
        <dbReference type="Proteomes" id="UP000518300"/>
    </source>
</evidence>
<accession>A0A848LBY0</accession>
<gene>
    <name evidence="1" type="ORF">HG543_02845</name>
</gene>
<sequence length="366" mass="39262">MLTGTGAVTSVGRSVAAACAAIHAGVSRPRPLNELRVVEPESQEDLALSGHPVHGYTEGFTLLGRWMRLARGCVRDLVSSSPGLKTADRRFWDTTGLTVIVMPPDDTVLLTAPGQGRAHLEEAFLLPLHSALELPIPPRNVELLCAGHAGTALAIEQGVRRFSSRELERLLIVAVDSYIDTQRLAELLEQGRLKTEEQPVGLIPGEAGVALLLEAEPSARRRNAPIAGYVAAVSTNREPEERPRIQRGHALAECLARALDHGAVASPFRGDIYSDLNGEAWRAQEWGRARIRLEQRLEESCLQLPCTSVGDVGAASGALGVCLALCARDPFRDAEAPSLVLSSSDRGEVGCLVLQPARLEQGRGRG</sequence>
<proteinExistence type="predicted"/>
<dbReference type="RefSeq" id="WP_169343086.1">
    <property type="nucleotide sequence ID" value="NZ_JABBJJ010000008.1"/>
</dbReference>
<dbReference type="AlphaFoldDB" id="A0A848LBY0"/>
<keyword evidence="2" id="KW-1185">Reference proteome</keyword>
<evidence type="ECO:0000313" key="1">
    <source>
        <dbReference type="EMBL" id="NMO13801.1"/>
    </source>
</evidence>
<protein>
    <recommendedName>
        <fullName evidence="3">Beta-ketoacyl synthase N-terminal domain-containing protein</fullName>
    </recommendedName>
</protein>
<comment type="caution">
    <text evidence="1">The sequence shown here is derived from an EMBL/GenBank/DDBJ whole genome shotgun (WGS) entry which is preliminary data.</text>
</comment>
<organism evidence="1 2">
    <name type="scientific">Pyxidicoccus fallax</name>
    <dbReference type="NCBI Taxonomy" id="394095"/>
    <lineage>
        <taxon>Bacteria</taxon>
        <taxon>Pseudomonadati</taxon>
        <taxon>Myxococcota</taxon>
        <taxon>Myxococcia</taxon>
        <taxon>Myxococcales</taxon>
        <taxon>Cystobacterineae</taxon>
        <taxon>Myxococcaceae</taxon>
        <taxon>Pyxidicoccus</taxon>
    </lineage>
</organism>
<dbReference type="GO" id="GO:0016746">
    <property type="term" value="F:acyltransferase activity"/>
    <property type="evidence" value="ECO:0007669"/>
    <property type="project" value="InterPro"/>
</dbReference>
<dbReference type="InterPro" id="IPR016039">
    <property type="entry name" value="Thiolase-like"/>
</dbReference>
<dbReference type="Gene3D" id="3.40.47.10">
    <property type="match status" value="1"/>
</dbReference>
<name>A0A848LBY0_9BACT</name>